<comment type="caution">
    <text evidence="8">The sequence shown here is derived from an EMBL/GenBank/DDBJ whole genome shotgun (WGS) entry which is preliminary data.</text>
</comment>
<comment type="similarity">
    <text evidence="6">Belongs to the NFYA/HAP2 subunit family.</text>
</comment>
<evidence type="ECO:0000256" key="7">
    <source>
        <dbReference type="SAM" id="MobiDB-lite"/>
    </source>
</evidence>
<dbReference type="InParanoid" id="A0A409VFG0"/>
<keyword evidence="3 6" id="KW-0238">DNA-binding</keyword>
<keyword evidence="9" id="KW-1185">Reference proteome</keyword>
<dbReference type="InterPro" id="IPR001289">
    <property type="entry name" value="NFYA"/>
</dbReference>
<evidence type="ECO:0000313" key="9">
    <source>
        <dbReference type="Proteomes" id="UP000284706"/>
    </source>
</evidence>
<dbReference type="OrthoDB" id="1097733at2759"/>
<dbReference type="PANTHER" id="PTHR12632">
    <property type="entry name" value="TRANSCRIPTION FACTOR NF-Y ALPHA-RELATED"/>
    <property type="match status" value="1"/>
</dbReference>
<comment type="subunit">
    <text evidence="6">Heterotrimer.</text>
</comment>
<protein>
    <recommendedName>
        <fullName evidence="6">Transcriptional activator HAP2</fullName>
    </recommendedName>
</protein>
<evidence type="ECO:0000256" key="1">
    <source>
        <dbReference type="ARBA" id="ARBA00004123"/>
    </source>
</evidence>
<dbReference type="EMBL" id="NHYE01005659">
    <property type="protein sequence ID" value="PPQ64982.1"/>
    <property type="molecule type" value="Genomic_DNA"/>
</dbReference>
<comment type="function">
    <text evidence="6">Component of the sequence-specific heterotrimeric transcription factor (NF-Y) which specifically recognizes a 5'-CCAAT-3' box motif found in the promoters of its target genes.</text>
</comment>
<evidence type="ECO:0000256" key="4">
    <source>
        <dbReference type="ARBA" id="ARBA00023163"/>
    </source>
</evidence>
<dbReference type="Gene3D" id="6.10.250.2430">
    <property type="match status" value="1"/>
</dbReference>
<sequence>MESNEQADLFPNFFDNLFPPERPAPIDEEPLYVNAKQYFRILKRRVARTRLEEVHRLSRQRKPYLHESRHKHAMRRPRGPGGRFLTAEEIAAQKATGTSQAAEDQDDDETLKMSPDPEPEPEMSPVPSPPSPSNYIQPQPQPAMSVPMEFPRHIPGITHPMSPPTPPPHQRQSPPLFPPQHQLLSHAPAPKPTTMNSGSITLSSPYPAAVQMHHIPHPHAHARHHHSHFSYQPMYNSMSQSTNLRAEEILHFGSSGPSST</sequence>
<feature type="compositionally biased region" description="Basic residues" evidence="7">
    <location>
        <begin position="57"/>
        <end position="78"/>
    </location>
</feature>
<comment type="subcellular location">
    <subcellularLocation>
        <location evidence="1 6">Nucleus</location>
    </subcellularLocation>
</comment>
<dbReference type="PROSITE" id="PS51152">
    <property type="entry name" value="NFYA_HAP2_2"/>
    <property type="match status" value="1"/>
</dbReference>
<dbReference type="PRINTS" id="PR00616">
    <property type="entry name" value="CCAATSUBUNTB"/>
</dbReference>
<gene>
    <name evidence="8" type="ORF">CVT26_015691</name>
</gene>
<accession>A0A409VFG0</accession>
<evidence type="ECO:0000256" key="6">
    <source>
        <dbReference type="RuleBase" id="RU367155"/>
    </source>
</evidence>
<dbReference type="Proteomes" id="UP000284706">
    <property type="component" value="Unassembled WGS sequence"/>
</dbReference>
<keyword evidence="5 6" id="KW-0539">Nucleus</keyword>
<dbReference type="AlphaFoldDB" id="A0A409VFG0"/>
<dbReference type="Pfam" id="PF02045">
    <property type="entry name" value="CBFB_NFYA"/>
    <property type="match status" value="1"/>
</dbReference>
<evidence type="ECO:0000313" key="8">
    <source>
        <dbReference type="EMBL" id="PPQ64982.1"/>
    </source>
</evidence>
<dbReference type="SMART" id="SM00521">
    <property type="entry name" value="CBF"/>
    <property type="match status" value="1"/>
</dbReference>
<evidence type="ECO:0000256" key="2">
    <source>
        <dbReference type="ARBA" id="ARBA00023015"/>
    </source>
</evidence>
<keyword evidence="4 6" id="KW-0804">Transcription</keyword>
<proteinExistence type="inferred from homology"/>
<dbReference type="GO" id="GO:0003677">
    <property type="term" value="F:DNA binding"/>
    <property type="evidence" value="ECO:0007669"/>
    <property type="project" value="UniProtKB-KW"/>
</dbReference>
<feature type="compositionally biased region" description="Pro residues" evidence="7">
    <location>
        <begin position="122"/>
        <end position="132"/>
    </location>
</feature>
<dbReference type="STRING" id="231916.A0A409VFG0"/>
<evidence type="ECO:0000256" key="3">
    <source>
        <dbReference type="ARBA" id="ARBA00023125"/>
    </source>
</evidence>
<feature type="region of interest" description="Disordered" evidence="7">
    <location>
        <begin position="57"/>
        <end position="176"/>
    </location>
</feature>
<reference evidence="8 9" key="1">
    <citation type="journal article" date="2018" name="Evol. Lett.">
        <title>Horizontal gene cluster transfer increased hallucinogenic mushroom diversity.</title>
        <authorList>
            <person name="Reynolds H.T."/>
            <person name="Vijayakumar V."/>
            <person name="Gluck-Thaler E."/>
            <person name="Korotkin H.B."/>
            <person name="Matheny P.B."/>
            <person name="Slot J.C."/>
        </authorList>
    </citation>
    <scope>NUCLEOTIDE SEQUENCE [LARGE SCALE GENOMIC DNA]</scope>
    <source>
        <strain evidence="8 9">SRW20</strain>
    </source>
</reference>
<keyword evidence="2 6" id="KW-0805">Transcription regulation</keyword>
<dbReference type="GO" id="GO:0005634">
    <property type="term" value="C:nucleus"/>
    <property type="evidence" value="ECO:0007669"/>
    <property type="project" value="UniProtKB-SubCell"/>
</dbReference>
<dbReference type="GO" id="GO:0003700">
    <property type="term" value="F:DNA-binding transcription factor activity"/>
    <property type="evidence" value="ECO:0007669"/>
    <property type="project" value="UniProtKB-UniRule"/>
</dbReference>
<evidence type="ECO:0000256" key="5">
    <source>
        <dbReference type="ARBA" id="ARBA00023242"/>
    </source>
</evidence>
<organism evidence="8 9">
    <name type="scientific">Gymnopilus dilepis</name>
    <dbReference type="NCBI Taxonomy" id="231916"/>
    <lineage>
        <taxon>Eukaryota</taxon>
        <taxon>Fungi</taxon>
        <taxon>Dikarya</taxon>
        <taxon>Basidiomycota</taxon>
        <taxon>Agaricomycotina</taxon>
        <taxon>Agaricomycetes</taxon>
        <taxon>Agaricomycetidae</taxon>
        <taxon>Agaricales</taxon>
        <taxon>Agaricineae</taxon>
        <taxon>Hymenogastraceae</taxon>
        <taxon>Gymnopilus</taxon>
    </lineage>
</organism>
<name>A0A409VFG0_9AGAR</name>